<gene>
    <name evidence="3" type="ORF">SAMN02745202_00767</name>
</gene>
<feature type="transmembrane region" description="Helical" evidence="1">
    <location>
        <begin position="249"/>
        <end position="266"/>
    </location>
</feature>
<feature type="transmembrane region" description="Helical" evidence="1">
    <location>
        <begin position="29"/>
        <end position="45"/>
    </location>
</feature>
<keyword evidence="1" id="KW-1133">Transmembrane helix</keyword>
<feature type="transmembrane region" description="Helical" evidence="1">
    <location>
        <begin position="65"/>
        <end position="87"/>
    </location>
</feature>
<dbReference type="Proteomes" id="UP000190065">
    <property type="component" value="Unassembled WGS sequence"/>
</dbReference>
<dbReference type="GO" id="GO:0016747">
    <property type="term" value="F:acyltransferase activity, transferring groups other than amino-acyl groups"/>
    <property type="evidence" value="ECO:0007669"/>
    <property type="project" value="InterPro"/>
</dbReference>
<accession>A0A1T4MLF6</accession>
<dbReference type="AlphaFoldDB" id="A0A1T4MLF6"/>
<dbReference type="EMBL" id="FUXK01000007">
    <property type="protein sequence ID" value="SJZ67666.1"/>
    <property type="molecule type" value="Genomic_DNA"/>
</dbReference>
<proteinExistence type="predicted"/>
<dbReference type="Pfam" id="PF01757">
    <property type="entry name" value="Acyl_transf_3"/>
    <property type="match status" value="1"/>
</dbReference>
<sequence length="360" mass="41048">MHIISNDKRDSIRIHFTTESAFMNKEQSVMLKGVAILMMLFLHLFNHPQVDAMCTPLLYIGSTPLVYFLSHAAHPVAIFLIISGYGLHYIYTKGQITIKGQIKKLCKLYIFYWLTLLIFVSIGHWIGKEGYPGDWETAVLNATGLRSSYNTETWFLFPYALLSLSAFYLFRGMGKIGMLTSVFLSGMLYLASIYAISRYIAPNGAYGTWVYFVCTYFDLLLPFVIGAALHHISTTRQLRIAYLTQHQRLIYIILLGLIVIDCSLSNAITNLIFEIALAVLFLQIQITPGIKNILSAMGKQSMVMWLIHTYFCNYFFSDFIYGFKYPIIIYAALIIISYCTSLLISFIGNKLIHAIPWLRA</sequence>
<feature type="transmembrane region" description="Helical" evidence="1">
    <location>
        <begin position="108"/>
        <end position="126"/>
    </location>
</feature>
<feature type="transmembrane region" description="Helical" evidence="1">
    <location>
        <begin position="327"/>
        <end position="349"/>
    </location>
</feature>
<evidence type="ECO:0000256" key="1">
    <source>
        <dbReference type="SAM" id="Phobius"/>
    </source>
</evidence>
<feature type="transmembrane region" description="Helical" evidence="1">
    <location>
        <begin position="153"/>
        <end position="170"/>
    </location>
</feature>
<keyword evidence="1" id="KW-0812">Transmembrane</keyword>
<evidence type="ECO:0000259" key="2">
    <source>
        <dbReference type="Pfam" id="PF01757"/>
    </source>
</evidence>
<reference evidence="3 4" key="1">
    <citation type="submission" date="2017-02" db="EMBL/GenBank/DDBJ databases">
        <authorList>
            <person name="Peterson S.W."/>
        </authorList>
    </citation>
    <scope>NUCLEOTIDE SEQUENCE [LARGE SCALE GENOMIC DNA]</scope>
    <source>
        <strain evidence="3 4">ATCC 43324</strain>
    </source>
</reference>
<evidence type="ECO:0000313" key="4">
    <source>
        <dbReference type="Proteomes" id="UP000190065"/>
    </source>
</evidence>
<feature type="transmembrane region" description="Helical" evidence="1">
    <location>
        <begin position="272"/>
        <end position="290"/>
    </location>
</feature>
<feature type="transmembrane region" description="Helical" evidence="1">
    <location>
        <begin position="302"/>
        <end position="321"/>
    </location>
</feature>
<feature type="transmembrane region" description="Helical" evidence="1">
    <location>
        <begin position="177"/>
        <end position="197"/>
    </location>
</feature>
<feature type="transmembrane region" description="Helical" evidence="1">
    <location>
        <begin position="209"/>
        <end position="229"/>
    </location>
</feature>
<name>A0A1T4MLF6_9BACT</name>
<keyword evidence="1" id="KW-0472">Membrane</keyword>
<keyword evidence="3" id="KW-0808">Transferase</keyword>
<feature type="domain" description="Acyltransferase 3" evidence="2">
    <location>
        <begin position="31"/>
        <end position="345"/>
    </location>
</feature>
<evidence type="ECO:0000313" key="3">
    <source>
        <dbReference type="EMBL" id="SJZ67666.1"/>
    </source>
</evidence>
<protein>
    <submittedName>
        <fullName evidence="3">Acyltransferase family protein</fullName>
    </submittedName>
</protein>
<dbReference type="InterPro" id="IPR002656">
    <property type="entry name" value="Acyl_transf_3_dom"/>
</dbReference>
<organism evidence="3 4">
    <name type="scientific">Segatella oulorum</name>
    <dbReference type="NCBI Taxonomy" id="28136"/>
    <lineage>
        <taxon>Bacteria</taxon>
        <taxon>Pseudomonadati</taxon>
        <taxon>Bacteroidota</taxon>
        <taxon>Bacteroidia</taxon>
        <taxon>Bacteroidales</taxon>
        <taxon>Prevotellaceae</taxon>
        <taxon>Segatella</taxon>
    </lineage>
</organism>
<keyword evidence="3" id="KW-0012">Acyltransferase</keyword>